<dbReference type="InterPro" id="IPR004723">
    <property type="entry name" value="AONS_Archaea/Proteobacteria"/>
</dbReference>
<dbReference type="InterPro" id="IPR004839">
    <property type="entry name" value="Aminotransferase_I/II_large"/>
</dbReference>
<comment type="pathway">
    <text evidence="3 11">Cofactor biosynthesis; biotin biosynthesis.</text>
</comment>
<comment type="subunit">
    <text evidence="5 11">Homodimer.</text>
</comment>
<proteinExistence type="inferred from homology"/>
<dbReference type="SUPFAM" id="SSF53383">
    <property type="entry name" value="PLP-dependent transferases"/>
    <property type="match status" value="1"/>
</dbReference>
<dbReference type="InterPro" id="IPR015422">
    <property type="entry name" value="PyrdxlP-dep_Trfase_small"/>
</dbReference>
<dbReference type="InterPro" id="IPR050087">
    <property type="entry name" value="AON_synthase_class-II"/>
</dbReference>
<evidence type="ECO:0000256" key="2">
    <source>
        <dbReference type="ARBA" id="ARBA00002513"/>
    </source>
</evidence>
<dbReference type="KEGG" id="ceu:A7L45_03725"/>
<dbReference type="EMBL" id="CP015756">
    <property type="protein sequence ID" value="APC39233.1"/>
    <property type="molecule type" value="Genomic_DNA"/>
</dbReference>
<dbReference type="Pfam" id="PF00155">
    <property type="entry name" value="Aminotran_1_2"/>
    <property type="match status" value="1"/>
</dbReference>
<dbReference type="Proteomes" id="UP000182569">
    <property type="component" value="Chromosome"/>
</dbReference>
<dbReference type="NCBIfam" id="TIGR00858">
    <property type="entry name" value="bioF"/>
    <property type="match status" value="1"/>
</dbReference>
<dbReference type="STRING" id="1552.A7L45_03725"/>
<dbReference type="InterPro" id="IPR015421">
    <property type="entry name" value="PyrdxlP-dep_Trfase_major"/>
</dbReference>
<evidence type="ECO:0000256" key="6">
    <source>
        <dbReference type="ARBA" id="ARBA00022679"/>
    </source>
</evidence>
<dbReference type="UniPathway" id="UPA00078"/>
<evidence type="ECO:0000256" key="1">
    <source>
        <dbReference type="ARBA" id="ARBA00001933"/>
    </source>
</evidence>
<feature type="domain" description="Aminotransferase class I/classII large" evidence="12">
    <location>
        <begin position="37"/>
        <end position="377"/>
    </location>
</feature>
<gene>
    <name evidence="13" type="ORF">A7L45_03725</name>
</gene>
<evidence type="ECO:0000313" key="14">
    <source>
        <dbReference type="Proteomes" id="UP000182569"/>
    </source>
</evidence>
<reference evidence="14" key="1">
    <citation type="journal article" date="2016" name="Front. Microbiol.">
        <title>Complete Genome Sequence of Clostridium estertheticum DSM 8809, a Microbe Identified in Spoiled Vacuum Packed Beef.</title>
        <authorList>
            <person name="Yu Z."/>
            <person name="Gunn L."/>
            <person name="Brennan E."/>
            <person name="Reid R."/>
            <person name="Wall P.G."/>
            <person name="Gaora O.P."/>
            <person name="Hurley D."/>
            <person name="Bolton D."/>
            <person name="Fanning S."/>
        </authorList>
    </citation>
    <scope>NUCLEOTIDE SEQUENCE [LARGE SCALE GENOMIC DNA]</scope>
    <source>
        <strain evidence="14">DSM 8809</strain>
    </source>
</reference>
<dbReference type="InterPro" id="IPR001917">
    <property type="entry name" value="Aminotrans_II_pyridoxalP_BS"/>
</dbReference>
<dbReference type="AlphaFoldDB" id="A0A1J0GD05"/>
<evidence type="ECO:0000256" key="7">
    <source>
        <dbReference type="ARBA" id="ARBA00022756"/>
    </source>
</evidence>
<protein>
    <recommendedName>
        <fullName evidence="11">8-amino-7-ketopelargonate synthase</fullName>
        <ecNumber evidence="11">2.3.1.47</ecNumber>
    </recommendedName>
</protein>
<evidence type="ECO:0000259" key="12">
    <source>
        <dbReference type="Pfam" id="PF00155"/>
    </source>
</evidence>
<dbReference type="OrthoDB" id="9807157at2"/>
<sequence>MNYITDKLIKIKDKGLYRELRYIDTAQSPRVKIEGKDFILLGSNNYLGLCDDFRLKKAAIDAINKYGVGSGGSRLTTGSYDLHKQLEEKIASFKGTEASLVFNTGYMANVGIISALCDGGWVIFSDKLNHASIIDGYRLSGAKLIRYKHCDMNDLLNKINKYKGSNNLIVTDGVFSMDGDIAPLPEIVKIAKKFNMMTMVDDAHATGILGKNGSGTASYFGLDNEIDIIMGTLSKAVASEGGYVAGKKDLINYLINSARSFIYSTALSPSTIAVSIKALEIIEEDEERRVKLLKTSNWFQNQLKVAGFNVMETRTPIIPILIGEVDKAVEFSKILLSQGVYVPAIRPPSVPRGTSRLRISLMATHSKEDLEEALVKIKEIGKELKIIGGLL</sequence>
<comment type="function">
    <text evidence="2 11">Catalyzes the decarboxylative condensation of pimeloyl-[acyl-carrier protein] and L-alanine to produce 8-amino-7-oxononanoate (AON), [acyl-carrier protein], and carbon dioxide.</text>
</comment>
<dbReference type="PANTHER" id="PTHR13693">
    <property type="entry name" value="CLASS II AMINOTRANSFERASE/8-AMINO-7-OXONONANOATE SYNTHASE"/>
    <property type="match status" value="1"/>
</dbReference>
<dbReference type="PROSITE" id="PS00599">
    <property type="entry name" value="AA_TRANSFER_CLASS_2"/>
    <property type="match status" value="1"/>
</dbReference>
<organism evidence="13 14">
    <name type="scientific">Clostridium estertheticum subsp. estertheticum</name>
    <dbReference type="NCBI Taxonomy" id="1552"/>
    <lineage>
        <taxon>Bacteria</taxon>
        <taxon>Bacillati</taxon>
        <taxon>Bacillota</taxon>
        <taxon>Clostridia</taxon>
        <taxon>Eubacteriales</taxon>
        <taxon>Clostridiaceae</taxon>
        <taxon>Clostridium</taxon>
    </lineage>
</organism>
<dbReference type="RefSeq" id="WP_071611529.1">
    <property type="nucleotide sequence ID" value="NZ_CP015756.1"/>
</dbReference>
<comment type="catalytic activity">
    <reaction evidence="9 11">
        <text>6-carboxyhexanoyl-[ACP] + L-alanine + H(+) = (8S)-8-amino-7-oxononanoate + holo-[ACP] + CO2</text>
        <dbReference type="Rhea" id="RHEA:42288"/>
        <dbReference type="Rhea" id="RHEA-COMP:9685"/>
        <dbReference type="Rhea" id="RHEA-COMP:9955"/>
        <dbReference type="ChEBI" id="CHEBI:15378"/>
        <dbReference type="ChEBI" id="CHEBI:16526"/>
        <dbReference type="ChEBI" id="CHEBI:57972"/>
        <dbReference type="ChEBI" id="CHEBI:64479"/>
        <dbReference type="ChEBI" id="CHEBI:78846"/>
        <dbReference type="ChEBI" id="CHEBI:149468"/>
        <dbReference type="EC" id="2.3.1.47"/>
    </reaction>
</comment>
<dbReference type="InterPro" id="IPR015424">
    <property type="entry name" value="PyrdxlP-dep_Trfase"/>
</dbReference>
<evidence type="ECO:0000256" key="10">
    <source>
        <dbReference type="PIRSR" id="PIRSR604723-51"/>
    </source>
</evidence>
<dbReference type="GO" id="GO:0008710">
    <property type="term" value="F:8-amino-7-oxononanoate synthase activity"/>
    <property type="evidence" value="ECO:0007669"/>
    <property type="project" value="UniProtKB-UniRule"/>
</dbReference>
<keyword evidence="7" id="KW-0093">Biotin biosynthesis</keyword>
<dbReference type="CDD" id="cd06454">
    <property type="entry name" value="KBL_like"/>
    <property type="match status" value="1"/>
</dbReference>
<dbReference type="Gene3D" id="3.90.1150.10">
    <property type="entry name" value="Aspartate Aminotransferase, domain 1"/>
    <property type="match status" value="1"/>
</dbReference>
<evidence type="ECO:0000313" key="13">
    <source>
        <dbReference type="EMBL" id="APC39233.1"/>
    </source>
</evidence>
<comment type="cofactor">
    <cofactor evidence="1 10 11">
        <name>pyridoxal 5'-phosphate</name>
        <dbReference type="ChEBI" id="CHEBI:597326"/>
    </cofactor>
</comment>
<feature type="modified residue" description="N6-(pyridoxal phosphate)lysine" evidence="10">
    <location>
        <position position="235"/>
    </location>
</feature>
<keyword evidence="8 10" id="KW-0663">Pyridoxal phosphate</keyword>
<dbReference type="Gene3D" id="3.40.640.10">
    <property type="entry name" value="Type I PLP-dependent aspartate aminotransferase-like (Major domain)"/>
    <property type="match status" value="1"/>
</dbReference>
<dbReference type="GO" id="GO:0009102">
    <property type="term" value="P:biotin biosynthetic process"/>
    <property type="evidence" value="ECO:0007669"/>
    <property type="project" value="UniProtKB-UniRule"/>
</dbReference>
<evidence type="ECO:0000256" key="3">
    <source>
        <dbReference type="ARBA" id="ARBA00004746"/>
    </source>
</evidence>
<comment type="similarity">
    <text evidence="4 11">Belongs to the class-II pyridoxal-phosphate-dependent aminotransferase family. BioF subfamily.</text>
</comment>
<evidence type="ECO:0000256" key="4">
    <source>
        <dbReference type="ARBA" id="ARBA00010008"/>
    </source>
</evidence>
<evidence type="ECO:0000256" key="9">
    <source>
        <dbReference type="ARBA" id="ARBA00047715"/>
    </source>
</evidence>
<dbReference type="PANTHER" id="PTHR13693:SF3">
    <property type="entry name" value="LD36009P"/>
    <property type="match status" value="1"/>
</dbReference>
<accession>A0A1J0GD05</accession>
<dbReference type="FunFam" id="3.40.640.10:FF:000006">
    <property type="entry name" value="5-aminolevulinate synthase, mitochondrial"/>
    <property type="match status" value="1"/>
</dbReference>
<keyword evidence="6 11" id="KW-0808">Transferase</keyword>
<evidence type="ECO:0000256" key="11">
    <source>
        <dbReference type="RuleBase" id="RU003693"/>
    </source>
</evidence>
<name>A0A1J0GD05_9CLOT</name>
<evidence type="ECO:0000256" key="8">
    <source>
        <dbReference type="ARBA" id="ARBA00022898"/>
    </source>
</evidence>
<dbReference type="GO" id="GO:0030170">
    <property type="term" value="F:pyridoxal phosphate binding"/>
    <property type="evidence" value="ECO:0007669"/>
    <property type="project" value="InterPro"/>
</dbReference>
<keyword evidence="14" id="KW-1185">Reference proteome</keyword>
<dbReference type="EC" id="2.3.1.47" evidence="11"/>
<evidence type="ECO:0000256" key="5">
    <source>
        <dbReference type="ARBA" id="ARBA00011738"/>
    </source>
</evidence>